<feature type="signal peptide" evidence="1">
    <location>
        <begin position="1"/>
        <end position="26"/>
    </location>
</feature>
<protein>
    <submittedName>
        <fullName evidence="3">Putative exported protein</fullName>
    </submittedName>
</protein>
<dbReference type="RefSeq" id="WP_015064577.1">
    <property type="nucleotide sequence ID" value="NC_019382.1"/>
</dbReference>
<evidence type="ECO:0000313" key="4">
    <source>
        <dbReference type="Proteomes" id="UP000007564"/>
    </source>
</evidence>
<dbReference type="PANTHER" id="PTHR30024">
    <property type="entry name" value="ALIPHATIC SULFONATES-BINDING PROTEIN-RELATED"/>
    <property type="match status" value="1"/>
</dbReference>
<name>A0A0C6P4L9_BORBO</name>
<proteinExistence type="predicted"/>
<evidence type="ECO:0000313" key="3">
    <source>
        <dbReference type="EMBL" id="CCJ54711.1"/>
    </source>
</evidence>
<accession>A0A0C6P4L9</accession>
<dbReference type="Pfam" id="PF09084">
    <property type="entry name" value="NMT1"/>
    <property type="match status" value="1"/>
</dbReference>
<feature type="chain" id="PRO_5002189995" evidence="1">
    <location>
        <begin position="27"/>
        <end position="358"/>
    </location>
</feature>
<evidence type="ECO:0000259" key="2">
    <source>
        <dbReference type="Pfam" id="PF09084"/>
    </source>
</evidence>
<dbReference type="AlphaFoldDB" id="A0A0C6P4L9"/>
<dbReference type="SUPFAM" id="SSF53850">
    <property type="entry name" value="Periplasmic binding protein-like II"/>
    <property type="match status" value="1"/>
</dbReference>
<dbReference type="InterPro" id="IPR015168">
    <property type="entry name" value="SsuA/THI5"/>
</dbReference>
<feature type="domain" description="SsuA/THI5-like" evidence="2">
    <location>
        <begin position="40"/>
        <end position="251"/>
    </location>
</feature>
<dbReference type="KEGG" id="bbh:BN112_2794"/>
<keyword evidence="1" id="KW-0732">Signal</keyword>
<dbReference type="EMBL" id="HE965806">
    <property type="protein sequence ID" value="CCJ54711.1"/>
    <property type="molecule type" value="Genomic_DNA"/>
</dbReference>
<organism evidence="3 4">
    <name type="scientific">Bordetella bronchiseptica 253</name>
    <dbReference type="NCBI Taxonomy" id="568707"/>
    <lineage>
        <taxon>Bacteria</taxon>
        <taxon>Pseudomonadati</taxon>
        <taxon>Pseudomonadota</taxon>
        <taxon>Betaproteobacteria</taxon>
        <taxon>Burkholderiales</taxon>
        <taxon>Alcaligenaceae</taxon>
        <taxon>Bordetella</taxon>
    </lineage>
</organism>
<sequence length="358" mass="39062">MKASKLFIAAGVAAALAGAAPAAASAADKFVFAWPSAINSGVAPLSYAKKLGYWQDERIDLTVQVLTGSGVIVPQLLAGNIQGAYSSLETLVVARQPGKPDYPILFPYNYLRNSIWEFAVLKDSPIQSFADMKDATIGVLGLTSGNIFMSRAILASQGVPAGDVKFLAVGTGAAAFDALKTRQVQVLNLFDTAHVRVEQNGIPIRRVPLPAAYQGLSSHGISVTRKLYDENPDLIARFGRALTKGTVACQANLESCIRAYWDDYPAMKPRPDQEQATLEREKEVLKVRMANLNYFRDGQPRQYGAFSQEDWTMLIEALKLGNEVTKTDIPLDTLYSNKLVAEYNKFDADAVARQAREH</sequence>
<dbReference type="OrthoDB" id="8713025at2"/>
<dbReference type="HOGENOM" id="CLU_028871_4_0_4"/>
<dbReference type="Gene3D" id="3.40.190.10">
    <property type="entry name" value="Periplasmic binding protein-like II"/>
    <property type="match status" value="2"/>
</dbReference>
<dbReference type="Proteomes" id="UP000007564">
    <property type="component" value="Chromosome"/>
</dbReference>
<reference evidence="3 4" key="1">
    <citation type="journal article" date="2012" name="BMC Genomics">
        <title>Comparative genomics of the classical Bordetella subspecies: the evolution and exchange of virulence-associated diversity amongst closely related pathogens.</title>
        <authorList>
            <person name="Park J."/>
            <person name="Zhang Y."/>
            <person name="Buboltz A.M."/>
            <person name="Zhang X."/>
            <person name="Schuster S.C."/>
            <person name="Ahuja U."/>
            <person name="Liu M."/>
            <person name="Miller J.F."/>
            <person name="Sebaihia M."/>
            <person name="Bentley S.D."/>
            <person name="Parkhill J."/>
            <person name="Harvill E.T."/>
        </authorList>
    </citation>
    <scope>NUCLEOTIDE SEQUENCE [LARGE SCALE GENOMIC DNA]</scope>
    <source>
        <strain evidence="3 4">253</strain>
    </source>
</reference>
<evidence type="ECO:0000256" key="1">
    <source>
        <dbReference type="SAM" id="SignalP"/>
    </source>
</evidence>
<gene>
    <name evidence="3" type="ORF">BN112_2794</name>
</gene>